<comment type="caution">
    <text evidence="3">The sequence shown here is derived from an EMBL/GenBank/DDBJ whole genome shotgun (WGS) entry which is preliminary data.</text>
</comment>
<keyword evidence="2" id="KW-0732">Signal</keyword>
<dbReference type="STRING" id="1817756.A2140_03630"/>
<evidence type="ECO:0000313" key="3">
    <source>
        <dbReference type="EMBL" id="OGI41701.1"/>
    </source>
</evidence>
<evidence type="ECO:0008006" key="5">
    <source>
        <dbReference type="Google" id="ProtNLM"/>
    </source>
</evidence>
<feature type="compositionally biased region" description="Polar residues" evidence="1">
    <location>
        <begin position="55"/>
        <end position="64"/>
    </location>
</feature>
<proteinExistence type="predicted"/>
<evidence type="ECO:0000256" key="2">
    <source>
        <dbReference type="SAM" id="SignalP"/>
    </source>
</evidence>
<gene>
    <name evidence="3" type="ORF">A2140_03630</name>
</gene>
<dbReference type="Pfam" id="PF12276">
    <property type="entry name" value="DUF3617"/>
    <property type="match status" value="1"/>
</dbReference>
<feature type="chain" id="PRO_5009526608" description="DUF3617 family protein" evidence="2">
    <location>
        <begin position="19"/>
        <end position="182"/>
    </location>
</feature>
<dbReference type="InterPro" id="IPR022061">
    <property type="entry name" value="DUF3617"/>
</dbReference>
<feature type="region of interest" description="Disordered" evidence="1">
    <location>
        <begin position="49"/>
        <end position="76"/>
    </location>
</feature>
<reference evidence="3 4" key="1">
    <citation type="journal article" date="2016" name="Nat. Commun.">
        <title>Thousands of microbial genomes shed light on interconnected biogeochemical processes in an aquifer system.</title>
        <authorList>
            <person name="Anantharaman K."/>
            <person name="Brown C.T."/>
            <person name="Hug L.A."/>
            <person name="Sharon I."/>
            <person name="Castelle C.J."/>
            <person name="Probst A.J."/>
            <person name="Thomas B.C."/>
            <person name="Singh A."/>
            <person name="Wilkins M.J."/>
            <person name="Karaoz U."/>
            <person name="Brodie E.L."/>
            <person name="Williams K.H."/>
            <person name="Hubbard S.S."/>
            <person name="Banfield J.F."/>
        </authorList>
    </citation>
    <scope>NUCLEOTIDE SEQUENCE [LARGE SCALE GENOMIC DNA]</scope>
</reference>
<feature type="signal peptide" evidence="2">
    <location>
        <begin position="1"/>
        <end position="18"/>
    </location>
</feature>
<feature type="region of interest" description="Disordered" evidence="1">
    <location>
        <begin position="161"/>
        <end position="182"/>
    </location>
</feature>
<evidence type="ECO:0000256" key="1">
    <source>
        <dbReference type="SAM" id="MobiDB-lite"/>
    </source>
</evidence>
<accession>A0A1F6T973</accession>
<dbReference type="AlphaFoldDB" id="A0A1F6T973"/>
<name>A0A1F6T973_9PROT</name>
<dbReference type="EMBL" id="MFSQ01000002">
    <property type="protein sequence ID" value="OGI41701.1"/>
    <property type="molecule type" value="Genomic_DNA"/>
</dbReference>
<organism evidence="3 4">
    <name type="scientific">Candidatus Muproteobacteria bacterium RBG_16_62_13</name>
    <dbReference type="NCBI Taxonomy" id="1817756"/>
    <lineage>
        <taxon>Bacteria</taxon>
        <taxon>Pseudomonadati</taxon>
        <taxon>Pseudomonadota</taxon>
        <taxon>Candidatus Muproteobacteria</taxon>
    </lineage>
</organism>
<dbReference type="Proteomes" id="UP000178379">
    <property type="component" value="Unassembled WGS sequence"/>
</dbReference>
<protein>
    <recommendedName>
        <fullName evidence="5">DUF3617 family protein</fullName>
    </recommendedName>
</protein>
<sequence length="182" mass="20093">MRTLILFLLTALALPALADDPKGAPTRKHGLWEMNMEHQGGHKMTMRNCVGPGSDSVSQHQSGPNMGGPSMRQKQNCSKQTVNRQSGKVVLDSVCKHGDTTVTTHAEFTGDFNTGYRADMHSRFDPPMRGMKEARQVMTMRWLGPCKPGQKPGDVEMQMPGMEGRGGGGSFNMKDLMDRMKR</sequence>
<evidence type="ECO:0000313" key="4">
    <source>
        <dbReference type="Proteomes" id="UP000178379"/>
    </source>
</evidence>